<dbReference type="EMBL" id="AQQR01000001">
    <property type="protein sequence ID" value="OWU77888.1"/>
    <property type="molecule type" value="Genomic_DNA"/>
</dbReference>
<feature type="chain" id="PRO_5012985489" evidence="1">
    <location>
        <begin position="30"/>
        <end position="128"/>
    </location>
</feature>
<reference evidence="2 3" key="1">
    <citation type="submission" date="2013-04" db="EMBL/GenBank/DDBJ databases">
        <title>Oceanicola sp. 22II1-22F33 Genome Sequencing.</title>
        <authorList>
            <person name="Lai Q."/>
            <person name="Li G."/>
            <person name="Shao Z."/>
        </authorList>
    </citation>
    <scope>NUCLEOTIDE SEQUENCE [LARGE SCALE GENOMIC DNA]</scope>
    <source>
        <strain evidence="2 3">22II1-22F33</strain>
    </source>
</reference>
<evidence type="ECO:0000313" key="3">
    <source>
        <dbReference type="Proteomes" id="UP000215377"/>
    </source>
</evidence>
<proteinExistence type="predicted"/>
<comment type="caution">
    <text evidence="2">The sequence shown here is derived from an EMBL/GenBank/DDBJ whole genome shotgun (WGS) entry which is preliminary data.</text>
</comment>
<accession>A0A225NXI2</accession>
<dbReference type="Proteomes" id="UP000215377">
    <property type="component" value="Unassembled WGS sequence"/>
</dbReference>
<dbReference type="AlphaFoldDB" id="A0A225NXI2"/>
<keyword evidence="1" id="KW-0732">Signal</keyword>
<dbReference type="OrthoDB" id="7871119at2"/>
<evidence type="ECO:0000256" key="1">
    <source>
        <dbReference type="SAM" id="SignalP"/>
    </source>
</evidence>
<gene>
    <name evidence="2" type="ORF">ATO3_04445</name>
</gene>
<dbReference type="RefSeq" id="WP_088648562.1">
    <property type="nucleotide sequence ID" value="NZ_AQQR01000001.1"/>
</dbReference>
<protein>
    <submittedName>
        <fullName evidence="2">Uncharacterized protein</fullName>
    </submittedName>
</protein>
<name>A0A225NXI2_9RHOB</name>
<sequence>MQSFLTDRIIPAGTGAILTSLMLAGPALAQDTEIADIDKHFDVASEYFGDGKVQLSSRQDTDAGPQYAVHQFDCVNKTFTTPFEGTVAPDAFPVPVTEQQEATFEQGDPVAPLAQHACAKHGHPLLEW</sequence>
<evidence type="ECO:0000313" key="2">
    <source>
        <dbReference type="EMBL" id="OWU77888.1"/>
    </source>
</evidence>
<organism evidence="2 3">
    <name type="scientific">Marinibacterium profundimaris</name>
    <dbReference type="NCBI Taxonomy" id="1679460"/>
    <lineage>
        <taxon>Bacteria</taxon>
        <taxon>Pseudomonadati</taxon>
        <taxon>Pseudomonadota</taxon>
        <taxon>Alphaproteobacteria</taxon>
        <taxon>Rhodobacterales</taxon>
        <taxon>Paracoccaceae</taxon>
        <taxon>Marinibacterium</taxon>
    </lineage>
</organism>
<keyword evidence="3" id="KW-1185">Reference proteome</keyword>
<feature type="signal peptide" evidence="1">
    <location>
        <begin position="1"/>
        <end position="29"/>
    </location>
</feature>